<protein>
    <submittedName>
        <fullName evidence="1">Uncharacterized protein</fullName>
    </submittedName>
</protein>
<dbReference type="EMBL" id="VFET01000001">
    <property type="protein sequence ID" value="TWS07481.1"/>
    <property type="molecule type" value="Genomic_DNA"/>
</dbReference>
<sequence>MSERGIHIGFRDDGFHLDFGIDKAVVSQDERVVAAADDTQALLLNGFGISGKLFRVPWICSFNPKN</sequence>
<evidence type="ECO:0000313" key="1">
    <source>
        <dbReference type="EMBL" id="TWS07481.1"/>
    </source>
</evidence>
<dbReference type="GeneID" id="78552960"/>
<gene>
    <name evidence="1" type="ORF">FIV36_01695</name>
</gene>
<proteinExistence type="predicted"/>
<reference evidence="1 2" key="1">
    <citation type="submission" date="2019-06" db="EMBL/GenBank/DDBJ databases">
        <title>Pseudomonas bimorpha sp. nov. isolated from bovine raw milk and skim milk concentrate.</title>
        <authorList>
            <person name="Hofmann K."/>
            <person name="Huptas C."/>
            <person name="Doll E."/>
            <person name="Scherer S."/>
            <person name="Wenning M."/>
        </authorList>
    </citation>
    <scope>NUCLEOTIDE SEQUENCE [LARGE SCALE GENOMIC DNA]</scope>
    <source>
        <strain evidence="1 2">DSM 17835</strain>
    </source>
</reference>
<evidence type="ECO:0000313" key="2">
    <source>
        <dbReference type="Proteomes" id="UP000317951"/>
    </source>
</evidence>
<dbReference type="RefSeq" id="WP_010563003.1">
    <property type="nucleotide sequence ID" value="NZ_LT629689.1"/>
</dbReference>
<dbReference type="AlphaFoldDB" id="A0A5C5QQB5"/>
<name>A0A5C5QQB5_9PSED</name>
<organism evidence="1 2">
    <name type="scientific">Pseudomonas extremaustralis</name>
    <dbReference type="NCBI Taxonomy" id="359110"/>
    <lineage>
        <taxon>Bacteria</taxon>
        <taxon>Pseudomonadati</taxon>
        <taxon>Pseudomonadota</taxon>
        <taxon>Gammaproteobacteria</taxon>
        <taxon>Pseudomonadales</taxon>
        <taxon>Pseudomonadaceae</taxon>
        <taxon>Pseudomonas</taxon>
    </lineage>
</organism>
<comment type="caution">
    <text evidence="1">The sequence shown here is derived from an EMBL/GenBank/DDBJ whole genome shotgun (WGS) entry which is preliminary data.</text>
</comment>
<accession>A0A5C5QQB5</accession>
<dbReference type="Proteomes" id="UP000317951">
    <property type="component" value="Unassembled WGS sequence"/>
</dbReference>